<feature type="domain" description="HMA" evidence="6">
    <location>
        <begin position="11"/>
        <end position="74"/>
    </location>
</feature>
<gene>
    <name evidence="7" type="ORF">JCGZ_02499</name>
</gene>
<dbReference type="GO" id="GO:0046872">
    <property type="term" value="F:metal ion binding"/>
    <property type="evidence" value="ECO:0007669"/>
    <property type="project" value="UniProtKB-KW"/>
</dbReference>
<dbReference type="PANTHER" id="PTHR45868:SF32">
    <property type="entry name" value="HMA DOMAIN-CONTAINING PROTEIN"/>
    <property type="match status" value="1"/>
</dbReference>
<dbReference type="PROSITE" id="PS50846">
    <property type="entry name" value="HMA_2"/>
    <property type="match status" value="1"/>
</dbReference>
<dbReference type="OrthoDB" id="689350at2759"/>
<dbReference type="Pfam" id="PF00403">
    <property type="entry name" value="HMA"/>
    <property type="match status" value="1"/>
</dbReference>
<keyword evidence="4" id="KW-0636">Prenylation</keyword>
<sequence>MLRNGHGILKIETHVLKVHINCEGCKEKVRKLLKKIEGVYSVDIDTEQQMVKVSGCVDSSILIKKLIKSGKKAEVWSPVSKYKLNEEQANINPKQFLANDSNASKNHYMFPKSFINEIEDKGSFEKFPSQNIKMKAVDNHDPVVAKRMGNNYMYDDIFIGDSRLEDDMAPLIDHGDYQENGTGFLRLGRQEFQGMPSYNHNHPPVPPQIMANRKQGHHYSYPSMQNNFIHMQDGHANNNMIKDFDMHQSHAISDAFSMSPNTGSNFHAVPHSYY</sequence>
<dbReference type="AlphaFoldDB" id="A0A067JFP2"/>
<dbReference type="InterPro" id="IPR036163">
    <property type="entry name" value="HMA_dom_sf"/>
</dbReference>
<dbReference type="CDD" id="cd00371">
    <property type="entry name" value="HMA"/>
    <property type="match status" value="1"/>
</dbReference>
<evidence type="ECO:0000256" key="2">
    <source>
        <dbReference type="ARBA" id="ARBA00022723"/>
    </source>
</evidence>
<dbReference type="InterPro" id="IPR006121">
    <property type="entry name" value="HMA_dom"/>
</dbReference>
<protein>
    <recommendedName>
        <fullName evidence="6">HMA domain-containing protein</fullName>
    </recommendedName>
</protein>
<comment type="similarity">
    <text evidence="5">Belongs to the HIPP family.</text>
</comment>
<organism evidence="7 8">
    <name type="scientific">Jatropha curcas</name>
    <name type="common">Barbados nut</name>
    <dbReference type="NCBI Taxonomy" id="180498"/>
    <lineage>
        <taxon>Eukaryota</taxon>
        <taxon>Viridiplantae</taxon>
        <taxon>Streptophyta</taxon>
        <taxon>Embryophyta</taxon>
        <taxon>Tracheophyta</taxon>
        <taxon>Spermatophyta</taxon>
        <taxon>Magnoliopsida</taxon>
        <taxon>eudicotyledons</taxon>
        <taxon>Gunneridae</taxon>
        <taxon>Pentapetalae</taxon>
        <taxon>rosids</taxon>
        <taxon>fabids</taxon>
        <taxon>Malpighiales</taxon>
        <taxon>Euphorbiaceae</taxon>
        <taxon>Crotonoideae</taxon>
        <taxon>Jatropheae</taxon>
        <taxon>Jatropha</taxon>
    </lineage>
</organism>
<name>A0A067JFP2_JATCU</name>
<keyword evidence="3" id="KW-0449">Lipoprotein</keyword>
<reference evidence="7 8" key="1">
    <citation type="journal article" date="2014" name="PLoS ONE">
        <title>Global Analysis of Gene Expression Profiles in Physic Nut (Jatropha curcas L.) Seedlings Exposed to Salt Stress.</title>
        <authorList>
            <person name="Zhang L."/>
            <person name="Zhang C."/>
            <person name="Wu P."/>
            <person name="Chen Y."/>
            <person name="Li M."/>
            <person name="Jiang H."/>
            <person name="Wu G."/>
        </authorList>
    </citation>
    <scope>NUCLEOTIDE SEQUENCE [LARGE SCALE GENOMIC DNA]</scope>
    <source>
        <strain evidence="8">cv. GZQX0401</strain>
        <tissue evidence="7">Young leaves</tissue>
    </source>
</reference>
<dbReference type="KEGG" id="jcu:105648226"/>
<dbReference type="Gene3D" id="3.30.70.100">
    <property type="match status" value="1"/>
</dbReference>
<evidence type="ECO:0000256" key="5">
    <source>
        <dbReference type="ARBA" id="ARBA00024045"/>
    </source>
</evidence>
<keyword evidence="2" id="KW-0479">Metal-binding</keyword>
<dbReference type="STRING" id="180498.A0A067JFP2"/>
<dbReference type="PANTHER" id="PTHR45868">
    <property type="entry name" value="HEAVY METAL-ASSOCIATED ISOPRENYLATED PLANT PROTEIN 33-RELATED"/>
    <property type="match status" value="1"/>
</dbReference>
<dbReference type="Proteomes" id="UP000027138">
    <property type="component" value="Unassembled WGS sequence"/>
</dbReference>
<evidence type="ECO:0000256" key="1">
    <source>
        <dbReference type="ARBA" id="ARBA00022481"/>
    </source>
</evidence>
<dbReference type="EMBL" id="KK915410">
    <property type="protein sequence ID" value="KDP22657.1"/>
    <property type="molecule type" value="Genomic_DNA"/>
</dbReference>
<keyword evidence="8" id="KW-1185">Reference proteome</keyword>
<keyword evidence="1" id="KW-0488">Methylation</keyword>
<evidence type="ECO:0000256" key="4">
    <source>
        <dbReference type="ARBA" id="ARBA00023289"/>
    </source>
</evidence>
<accession>A0A067JFP2</accession>
<evidence type="ECO:0000256" key="3">
    <source>
        <dbReference type="ARBA" id="ARBA00023288"/>
    </source>
</evidence>
<evidence type="ECO:0000313" key="7">
    <source>
        <dbReference type="EMBL" id="KDP22657.1"/>
    </source>
</evidence>
<proteinExistence type="inferred from homology"/>
<evidence type="ECO:0000259" key="6">
    <source>
        <dbReference type="PROSITE" id="PS50846"/>
    </source>
</evidence>
<dbReference type="SUPFAM" id="SSF55008">
    <property type="entry name" value="HMA, heavy metal-associated domain"/>
    <property type="match status" value="1"/>
</dbReference>
<evidence type="ECO:0000313" key="8">
    <source>
        <dbReference type="Proteomes" id="UP000027138"/>
    </source>
</evidence>